<dbReference type="AlphaFoldDB" id="A0A7J3M1W4"/>
<proteinExistence type="predicted"/>
<dbReference type="Pfam" id="PF04010">
    <property type="entry name" value="DUF357"/>
    <property type="match status" value="1"/>
</dbReference>
<reference evidence="3" key="1">
    <citation type="journal article" date="2020" name="mSystems">
        <title>Genome- and Community-Level Interaction Insights into Carbon Utilization and Element Cycling Functions of Hydrothermarchaeota in Hydrothermal Sediment.</title>
        <authorList>
            <person name="Zhou Z."/>
            <person name="Liu Y."/>
            <person name="Xu W."/>
            <person name="Pan J."/>
            <person name="Luo Z.H."/>
            <person name="Li M."/>
        </authorList>
    </citation>
    <scope>NUCLEOTIDE SEQUENCE [LARGE SCALE GENOMIC DNA]</scope>
    <source>
        <strain evidence="3">SpSt-587</strain>
    </source>
</reference>
<dbReference type="InterPro" id="IPR023140">
    <property type="entry name" value="DUF357"/>
</dbReference>
<evidence type="ECO:0000259" key="2">
    <source>
        <dbReference type="Pfam" id="PF04010"/>
    </source>
</evidence>
<dbReference type="InterPro" id="IPR036809">
    <property type="entry name" value="AF1782-like_sf"/>
</dbReference>
<dbReference type="Gene3D" id="1.20.1270.90">
    <property type="entry name" value="AF1782-like"/>
    <property type="match status" value="1"/>
</dbReference>
<name>A0A7J3M1W4_ARCFL</name>
<comment type="caution">
    <text evidence="3">The sequence shown here is derived from an EMBL/GenBank/DDBJ whole genome shotgun (WGS) entry which is preliminary data.</text>
</comment>
<sequence>MNLEEELKKETKKWLERLEEKLKEINGDKRFVENIVAYAKDCRYFLEKYDLIRAFECIVWAWAWFEIGVEVGRIAIGPTHADKSQNC</sequence>
<accession>A0A7J3M1W4</accession>
<evidence type="ECO:0000313" key="3">
    <source>
        <dbReference type="EMBL" id="HGT82871.1"/>
    </source>
</evidence>
<dbReference type="SUPFAM" id="SSF158372">
    <property type="entry name" value="AF1782-like"/>
    <property type="match status" value="1"/>
</dbReference>
<organism evidence="3">
    <name type="scientific">Archaeoglobus fulgidus</name>
    <dbReference type="NCBI Taxonomy" id="2234"/>
    <lineage>
        <taxon>Archaea</taxon>
        <taxon>Methanobacteriati</taxon>
        <taxon>Methanobacteriota</taxon>
        <taxon>Archaeoglobi</taxon>
        <taxon>Archaeoglobales</taxon>
        <taxon>Archaeoglobaceae</taxon>
        <taxon>Archaeoglobus</taxon>
    </lineage>
</organism>
<keyword evidence="1" id="KW-0175">Coiled coil</keyword>
<feature type="domain" description="DUF357" evidence="2">
    <location>
        <begin position="19"/>
        <end position="73"/>
    </location>
</feature>
<protein>
    <submittedName>
        <fullName evidence="3">DUF357 domain-containing protein</fullName>
    </submittedName>
</protein>
<gene>
    <name evidence="3" type="ORF">ENT52_03995</name>
</gene>
<evidence type="ECO:0000256" key="1">
    <source>
        <dbReference type="SAM" id="Coils"/>
    </source>
</evidence>
<dbReference type="EMBL" id="DSYZ01000085">
    <property type="protein sequence ID" value="HGT82871.1"/>
    <property type="molecule type" value="Genomic_DNA"/>
</dbReference>
<feature type="coiled-coil region" evidence="1">
    <location>
        <begin position="1"/>
        <end position="35"/>
    </location>
</feature>